<gene>
    <name evidence="2" type="ORF">g.36318</name>
</gene>
<evidence type="ECO:0000259" key="1">
    <source>
        <dbReference type="Pfam" id="PF13843"/>
    </source>
</evidence>
<dbReference type="PANTHER" id="PTHR46599">
    <property type="entry name" value="PIGGYBAC TRANSPOSABLE ELEMENT-DERIVED PROTEIN 4"/>
    <property type="match status" value="1"/>
</dbReference>
<accession>A0A1B6IPS9</accession>
<feature type="domain" description="PiggyBac transposable element-derived protein" evidence="1">
    <location>
        <begin position="111"/>
        <end position="467"/>
    </location>
</feature>
<dbReference type="PANTHER" id="PTHR46599:SF3">
    <property type="entry name" value="PIGGYBAC TRANSPOSABLE ELEMENT-DERIVED PROTEIN 4"/>
    <property type="match status" value="1"/>
</dbReference>
<dbReference type="Pfam" id="PF13843">
    <property type="entry name" value="DDE_Tnp_1_7"/>
    <property type="match status" value="1"/>
</dbReference>
<feature type="non-terminal residue" evidence="2">
    <location>
        <position position="1"/>
    </location>
</feature>
<dbReference type="InterPro" id="IPR029526">
    <property type="entry name" value="PGBD"/>
</dbReference>
<sequence length="558" mass="64854">CLIWLELGPSIVHNEVHSQIRHYLSESDVESSSDDSVASAGPESDIDQAQLDAPPIVNVVAPVDIEDEDTDDQEAVQVISDPIWSLRTAGMRRIPFTKENKLLVPAPGTNDPIDWFFLLLDDTLLEKIVSATNKNAWEILFSPNLKIKSRINNWQELTVAELKKFIGLIFHMGTVKINRLNDYWKTDRMFNFGFVRSQMSRDRFLLILRCLNFYESDEETVPDDRLYKVRLLIDYFNQKMKTIYYPSRELSIDEGMVLWRGRLHFRQYIQGKRHKYGIKIYSLCEPDGLCVSFTVYSGKGGELGGKGHASKVVKYLMRGMLGVGHSLYMDNYYISYPLATELLSEKTYCTGTMRSDRKHVPLDLKTARLARGEKAERYANGVLIAKWCDKRQVLYLSTEFENDWAISMNRYNQPRQKPLPIIQYNAHMKGVDRNDQLMSYYAFEHKSIRWYKKIFVHFLQTLLVNSFKLYLQTNPRKRSLYHFRLSIINMLLPAANAITPPLRPRQQTTVRHVLSKMDTPDNTGERMKRKRCRECSKTKKRTMTLFFCAQCPGEPGLC</sequence>
<dbReference type="EMBL" id="GECU01018772">
    <property type="protein sequence ID" value="JAS88934.1"/>
    <property type="molecule type" value="Transcribed_RNA"/>
</dbReference>
<dbReference type="AlphaFoldDB" id="A0A1B6IPS9"/>
<proteinExistence type="predicted"/>
<reference evidence="2" key="1">
    <citation type="submission" date="2015-11" db="EMBL/GenBank/DDBJ databases">
        <title>De novo transcriptome assembly of four potential Pierce s Disease insect vectors from Arizona vineyards.</title>
        <authorList>
            <person name="Tassone E.E."/>
        </authorList>
    </citation>
    <scope>NUCLEOTIDE SEQUENCE</scope>
</reference>
<feature type="non-terminal residue" evidence="2">
    <location>
        <position position="558"/>
    </location>
</feature>
<organism evidence="2">
    <name type="scientific">Homalodisca liturata</name>
    <dbReference type="NCBI Taxonomy" id="320908"/>
    <lineage>
        <taxon>Eukaryota</taxon>
        <taxon>Metazoa</taxon>
        <taxon>Ecdysozoa</taxon>
        <taxon>Arthropoda</taxon>
        <taxon>Hexapoda</taxon>
        <taxon>Insecta</taxon>
        <taxon>Pterygota</taxon>
        <taxon>Neoptera</taxon>
        <taxon>Paraneoptera</taxon>
        <taxon>Hemiptera</taxon>
        <taxon>Auchenorrhyncha</taxon>
        <taxon>Membracoidea</taxon>
        <taxon>Cicadellidae</taxon>
        <taxon>Cicadellinae</taxon>
        <taxon>Proconiini</taxon>
        <taxon>Homalodisca</taxon>
    </lineage>
</organism>
<evidence type="ECO:0000313" key="2">
    <source>
        <dbReference type="EMBL" id="JAS88934.1"/>
    </source>
</evidence>
<name>A0A1B6IPS9_9HEMI</name>
<protein>
    <recommendedName>
        <fullName evidence="1">PiggyBac transposable element-derived protein domain-containing protein</fullName>
    </recommendedName>
</protein>